<evidence type="ECO:0000313" key="2">
    <source>
        <dbReference type="Proteomes" id="UP000226179"/>
    </source>
</evidence>
<protein>
    <submittedName>
        <fullName evidence="1">Uncharacterized protein</fullName>
    </submittedName>
</protein>
<organism evidence="1 2">
    <name type="scientific">Fusobacterium animalis</name>
    <dbReference type="NCBI Taxonomy" id="76859"/>
    <lineage>
        <taxon>Bacteria</taxon>
        <taxon>Fusobacteriati</taxon>
        <taxon>Fusobacteriota</taxon>
        <taxon>Fusobacteriia</taxon>
        <taxon>Fusobacteriales</taxon>
        <taxon>Fusobacteriaceae</taxon>
        <taxon>Fusobacterium</taxon>
    </lineage>
</organism>
<gene>
    <name evidence="1" type="ORF">RN90_04180</name>
</gene>
<name>A0A2B7YUG7_9FUSO</name>
<dbReference type="AlphaFoldDB" id="A0A2B7YUG7"/>
<dbReference type="Proteomes" id="UP000226179">
    <property type="component" value="Unassembled WGS sequence"/>
</dbReference>
<evidence type="ECO:0000313" key="1">
    <source>
        <dbReference type="EMBL" id="PGH24681.1"/>
    </source>
</evidence>
<accession>A0A2B7YUG7</accession>
<dbReference type="EMBL" id="NJGJ01000001">
    <property type="protein sequence ID" value="PGH24681.1"/>
    <property type="molecule type" value="Genomic_DNA"/>
</dbReference>
<comment type="caution">
    <text evidence="1">The sequence shown here is derived from an EMBL/GenBank/DDBJ whole genome shotgun (WGS) entry which is preliminary data.</text>
</comment>
<proteinExistence type="predicted"/>
<sequence>MLIKIKTKSKTKESTLYFECVYCKVNYSTTEKVISSIDIKRENGADKENISMKNKELYINSEKIK</sequence>
<dbReference type="RefSeq" id="WP_005911236.1">
    <property type="nucleotide sequence ID" value="NZ_CP077150.1"/>
</dbReference>
<reference evidence="1 2" key="1">
    <citation type="submission" date="2017-06" db="EMBL/GenBank/DDBJ databases">
        <title>Draft genome sequence of Fusobacterium nucleatum subsp. animalis KCOM 1280 (=ChDC F318).</title>
        <authorList>
            <person name="Kook J.-K."/>
            <person name="Park S.-N."/>
            <person name="Lim Y.K."/>
            <person name="Roh H."/>
        </authorList>
    </citation>
    <scope>NUCLEOTIDE SEQUENCE [LARGE SCALE GENOMIC DNA]</scope>
    <source>
        <strain evidence="2">KCOM 1280 ( ChDC F318)</strain>
    </source>
</reference>